<organism evidence="1 2">
    <name type="scientific">Sulfurospirillum barnesii (strain ATCC 700032 / DSM 10660 / SES-3)</name>
    <dbReference type="NCBI Taxonomy" id="760154"/>
    <lineage>
        <taxon>Bacteria</taxon>
        <taxon>Pseudomonadati</taxon>
        <taxon>Campylobacterota</taxon>
        <taxon>Epsilonproteobacteria</taxon>
        <taxon>Campylobacterales</taxon>
        <taxon>Sulfurospirillaceae</taxon>
        <taxon>Sulfurospirillum</taxon>
    </lineage>
</organism>
<accession>I3Y0N9</accession>
<dbReference type="KEGG" id="sba:Sulba_2496"/>
<protein>
    <submittedName>
        <fullName evidence="1">Uncharacterized protein</fullName>
    </submittedName>
</protein>
<keyword evidence="2" id="KW-1185">Reference proteome</keyword>
<dbReference type="AlphaFoldDB" id="I3Y0N9"/>
<dbReference type="EMBL" id="CP003333">
    <property type="protein sequence ID" value="AFL69763.1"/>
    <property type="molecule type" value="Genomic_DNA"/>
</dbReference>
<proteinExistence type="predicted"/>
<evidence type="ECO:0000313" key="1">
    <source>
        <dbReference type="EMBL" id="AFL69763.1"/>
    </source>
</evidence>
<sequence length="185" mass="20791">MQISVMLEYLDRRSKSIFGEWYGSENTFILVFRCMDDEGKVTYRGWNFGDIVYSTSGSFEIDGVTYNFTFTCEPSTPFSIFFSPVLGNPVLMENFTIDSFPTLERIVQSFSSASSSSFPSLNGKYGSLPDGTEVTVTGKKNEYTVVSSEMLWNDSSSSSYMIVYVLKDEDDLFMMAPDVSVKEVA</sequence>
<dbReference type="RefSeq" id="WP_014770626.1">
    <property type="nucleotide sequence ID" value="NC_018002.1"/>
</dbReference>
<gene>
    <name evidence="1" type="ordered locus">Sulba_2496</name>
</gene>
<dbReference type="STRING" id="760154.Sulba_2496"/>
<dbReference type="HOGENOM" id="CLU_1460579_0_0_7"/>
<evidence type="ECO:0000313" key="2">
    <source>
        <dbReference type="Proteomes" id="UP000006176"/>
    </source>
</evidence>
<dbReference type="Proteomes" id="UP000006176">
    <property type="component" value="Chromosome"/>
</dbReference>
<name>I3Y0N9_SULBS</name>
<reference evidence="1 2" key="1">
    <citation type="submission" date="2012-06" db="EMBL/GenBank/DDBJ databases">
        <title>Complete sequence of Sulfurospirillum barnesii SES-3.</title>
        <authorList>
            <consortium name="US DOE Joint Genome Institute"/>
            <person name="Lucas S."/>
            <person name="Han J."/>
            <person name="Lapidus A."/>
            <person name="Cheng J.-F."/>
            <person name="Goodwin L."/>
            <person name="Pitluck S."/>
            <person name="Peters L."/>
            <person name="Ovchinnikova G."/>
            <person name="Lu M."/>
            <person name="Detter J.C."/>
            <person name="Han C."/>
            <person name="Tapia R."/>
            <person name="Land M."/>
            <person name="Hauser L."/>
            <person name="Kyrpides N."/>
            <person name="Ivanova N."/>
            <person name="Pagani I."/>
            <person name="Stolz J."/>
            <person name="Arkin A."/>
            <person name="Dehal P."/>
            <person name="Oremland R."/>
            <person name="Saltikov C."/>
            <person name="Basu P."/>
            <person name="Hollibaugh J."/>
            <person name="Newman D."/>
            <person name="Stolyar S."/>
            <person name="Hazen T."/>
            <person name="Woyke T."/>
        </authorList>
    </citation>
    <scope>NUCLEOTIDE SEQUENCE [LARGE SCALE GENOMIC DNA]</scope>
    <source>
        <strain evidence="2">ATCC 700032 / DSM 10660 / SES-3</strain>
    </source>
</reference>
<dbReference type="PATRIC" id="fig|760154.4.peg.2495"/>